<feature type="binding site" evidence="16">
    <location>
        <begin position="6"/>
        <end position="13"/>
    </location>
    <ligand>
        <name>ATP</name>
        <dbReference type="ChEBI" id="CHEBI:30616"/>
    </ligand>
</feature>
<evidence type="ECO:0000256" key="13">
    <source>
        <dbReference type="ARBA" id="ARBA00022993"/>
    </source>
</evidence>
<feature type="binding site" evidence="16">
    <location>
        <position position="122"/>
    </location>
    <ligand>
        <name>K(+)</name>
        <dbReference type="ChEBI" id="CHEBI:29103"/>
    </ligand>
</feature>
<dbReference type="UniPathway" id="UPA00241">
    <property type="reaction ID" value="UER00352"/>
</dbReference>
<dbReference type="GO" id="GO:0004594">
    <property type="term" value="F:pantothenate kinase activity"/>
    <property type="evidence" value="ECO:0007669"/>
    <property type="project" value="UniProtKB-UniRule"/>
</dbReference>
<comment type="caution">
    <text evidence="16">Lacks conserved residue(s) required for the propagation of feature annotation.</text>
</comment>
<evidence type="ECO:0000256" key="3">
    <source>
        <dbReference type="ARBA" id="ARBA00004496"/>
    </source>
</evidence>
<accession>A0A3S8RP34</accession>
<evidence type="ECO:0000256" key="15">
    <source>
        <dbReference type="ARBA" id="ARBA00040883"/>
    </source>
</evidence>
<sequence>MILTIDVGNSNTVLIGYVDNESVYKKRVITEKKDVLKYYTSVFETIETKVDAVVLSSVVPSITQAIMDVLVKQFQCDIHCVSIENTKNFRVKLDKPHEIGADFIATAVGAYAQYQAPMIIADIGSASKLSVIDADGSFMGGAIIPGLQTSLDALIQYIPHLPEVALDIPVHVIGTNTEHCIQSGITYGLIAQISGLAMMMEKELGMECTKIITGGYAQLIHSQMKEFIYNRDLLNDGLRILYQRRDLKSTSIINDNE</sequence>
<keyword evidence="18" id="KW-1185">Reference proteome</keyword>
<dbReference type="AlphaFoldDB" id="A0A3S8RP34"/>
<dbReference type="GO" id="GO:0005737">
    <property type="term" value="C:cytoplasm"/>
    <property type="evidence" value="ECO:0007669"/>
    <property type="project" value="UniProtKB-SubCell"/>
</dbReference>
<dbReference type="InterPro" id="IPR004619">
    <property type="entry name" value="Type_III_PanK"/>
</dbReference>
<dbReference type="EC" id="2.7.1.33" evidence="6 16"/>
<dbReference type="GO" id="GO:0015937">
    <property type="term" value="P:coenzyme A biosynthetic process"/>
    <property type="evidence" value="ECO:0007669"/>
    <property type="project" value="UniProtKB-UniRule"/>
</dbReference>
<evidence type="ECO:0000256" key="9">
    <source>
        <dbReference type="ARBA" id="ARBA00022741"/>
    </source>
</evidence>
<evidence type="ECO:0000256" key="12">
    <source>
        <dbReference type="ARBA" id="ARBA00022958"/>
    </source>
</evidence>
<evidence type="ECO:0000256" key="10">
    <source>
        <dbReference type="ARBA" id="ARBA00022777"/>
    </source>
</evidence>
<keyword evidence="16" id="KW-0479">Metal-binding</keyword>
<reference evidence="17 18" key="1">
    <citation type="journal article" date="2020" name="Int. J. Syst. Evol. Microbiol.">
        <title>Description of Erysipelothrix piscisicarius sp. nov., an emergent fish pathogen, and assessment of virulence using a tiger barb (Puntigrus tetrazona) infection model.</title>
        <authorList>
            <person name="Pomaranski E.K."/>
            <person name="Griffin M.J."/>
            <person name="Camus A.C."/>
            <person name="Armwood A.R."/>
            <person name="Shelley J."/>
            <person name="Waldbieser G.C."/>
            <person name="LaFrentz B.R."/>
            <person name="Garcia J.C."/>
            <person name="Yanong R."/>
            <person name="Soto E."/>
        </authorList>
    </citation>
    <scope>NUCLEOTIDE SEQUENCE [LARGE SCALE GENOMIC DNA]</scope>
    <source>
        <strain evidence="17 18">15TAL0474</strain>
    </source>
</reference>
<dbReference type="CDD" id="cd24015">
    <property type="entry name" value="ASKHA_NBD_PanK-III"/>
    <property type="match status" value="1"/>
</dbReference>
<name>A0A3S8RP34_9FIRM</name>
<keyword evidence="12 16" id="KW-0630">Potassium</keyword>
<keyword evidence="13 16" id="KW-0173">Coenzyme A biosynthesis</keyword>
<evidence type="ECO:0000256" key="16">
    <source>
        <dbReference type="HAMAP-Rule" id="MF_01274"/>
    </source>
</evidence>
<comment type="subunit">
    <text evidence="5 16">Homodimer.</text>
</comment>
<proteinExistence type="inferred from homology"/>
<dbReference type="Gene3D" id="3.30.420.40">
    <property type="match status" value="2"/>
</dbReference>
<evidence type="ECO:0000256" key="1">
    <source>
        <dbReference type="ARBA" id="ARBA00001206"/>
    </source>
</evidence>
<evidence type="ECO:0000256" key="14">
    <source>
        <dbReference type="ARBA" id="ARBA00038036"/>
    </source>
</evidence>
<evidence type="ECO:0000256" key="4">
    <source>
        <dbReference type="ARBA" id="ARBA00005225"/>
    </source>
</evidence>
<keyword evidence="10 16" id="KW-0418">Kinase</keyword>
<dbReference type="HAMAP" id="MF_01274">
    <property type="entry name" value="Pantothen_kinase_3"/>
    <property type="match status" value="1"/>
</dbReference>
<feature type="binding site" evidence="16">
    <location>
        <position position="125"/>
    </location>
    <ligand>
        <name>ATP</name>
        <dbReference type="ChEBI" id="CHEBI:30616"/>
    </ligand>
</feature>
<dbReference type="Pfam" id="PF03309">
    <property type="entry name" value="Pan_kinase"/>
    <property type="match status" value="1"/>
</dbReference>
<dbReference type="GO" id="GO:0005524">
    <property type="term" value="F:ATP binding"/>
    <property type="evidence" value="ECO:0007669"/>
    <property type="project" value="UniProtKB-UniRule"/>
</dbReference>
<evidence type="ECO:0000313" key="17">
    <source>
        <dbReference type="EMBL" id="AZK44700.1"/>
    </source>
</evidence>
<comment type="subcellular location">
    <subcellularLocation>
        <location evidence="3 16">Cytoplasm</location>
    </subcellularLocation>
</comment>
<comment type="pathway">
    <text evidence="4 16">Cofactor biosynthesis; coenzyme A biosynthesis; CoA from (R)-pantothenate: step 1/5.</text>
</comment>
<feature type="binding site" evidence="16">
    <location>
        <position position="177"/>
    </location>
    <ligand>
        <name>substrate</name>
    </ligand>
</feature>
<evidence type="ECO:0000256" key="11">
    <source>
        <dbReference type="ARBA" id="ARBA00022840"/>
    </source>
</evidence>
<dbReference type="KEGG" id="eri:EEI45_08290"/>
<gene>
    <name evidence="16" type="primary">coaX</name>
    <name evidence="17" type="ORF">EEI45_08290</name>
</gene>
<comment type="function">
    <text evidence="16">Catalyzes the phosphorylation of pantothenate (Pan), the first step in CoA biosynthesis.</text>
</comment>
<evidence type="ECO:0000256" key="5">
    <source>
        <dbReference type="ARBA" id="ARBA00011738"/>
    </source>
</evidence>
<dbReference type="EMBL" id="CP034234">
    <property type="protein sequence ID" value="AZK44700.1"/>
    <property type="molecule type" value="Genomic_DNA"/>
</dbReference>
<dbReference type="NCBIfam" id="TIGR00671">
    <property type="entry name" value="baf"/>
    <property type="match status" value="1"/>
</dbReference>
<keyword evidence="7 16" id="KW-0963">Cytoplasm</keyword>
<comment type="cofactor">
    <cofactor evidence="16">
        <name>NH4(+)</name>
        <dbReference type="ChEBI" id="CHEBI:28938"/>
    </cofactor>
    <cofactor evidence="16">
        <name>K(+)</name>
        <dbReference type="ChEBI" id="CHEBI:29103"/>
    </cofactor>
    <text evidence="16">A monovalent cation. Ammonium or potassium.</text>
</comment>
<evidence type="ECO:0000256" key="6">
    <source>
        <dbReference type="ARBA" id="ARBA00012102"/>
    </source>
</evidence>
<protein>
    <recommendedName>
        <fullName evidence="15 16">Type III pantothenate kinase</fullName>
        <ecNumber evidence="6 16">2.7.1.33</ecNumber>
    </recommendedName>
    <alternativeName>
        <fullName evidence="16">PanK-III</fullName>
    </alternativeName>
    <alternativeName>
        <fullName evidence="16">Pantothenic acid kinase</fullName>
    </alternativeName>
</protein>
<evidence type="ECO:0000256" key="2">
    <source>
        <dbReference type="ARBA" id="ARBA00001958"/>
    </source>
</evidence>
<comment type="cofactor">
    <cofactor evidence="2">
        <name>K(+)</name>
        <dbReference type="ChEBI" id="CHEBI:29103"/>
    </cofactor>
</comment>
<dbReference type="PANTHER" id="PTHR34265:SF1">
    <property type="entry name" value="TYPE III PANTOTHENATE KINASE"/>
    <property type="match status" value="1"/>
</dbReference>
<dbReference type="PANTHER" id="PTHR34265">
    <property type="entry name" value="TYPE III PANTOTHENATE KINASE"/>
    <property type="match status" value="1"/>
</dbReference>
<evidence type="ECO:0000256" key="8">
    <source>
        <dbReference type="ARBA" id="ARBA00022679"/>
    </source>
</evidence>
<dbReference type="Proteomes" id="UP000278804">
    <property type="component" value="Chromosome"/>
</dbReference>
<evidence type="ECO:0000256" key="7">
    <source>
        <dbReference type="ARBA" id="ARBA00022490"/>
    </source>
</evidence>
<dbReference type="SUPFAM" id="SSF53067">
    <property type="entry name" value="Actin-like ATPase domain"/>
    <property type="match status" value="2"/>
</dbReference>
<evidence type="ECO:0000313" key="18">
    <source>
        <dbReference type="Proteomes" id="UP000278804"/>
    </source>
</evidence>
<feature type="binding site" evidence="16">
    <location>
        <begin position="100"/>
        <end position="103"/>
    </location>
    <ligand>
        <name>substrate</name>
    </ligand>
</feature>
<dbReference type="InterPro" id="IPR043129">
    <property type="entry name" value="ATPase_NBD"/>
</dbReference>
<dbReference type="RefSeq" id="WP_125164923.1">
    <property type="nucleotide sequence ID" value="NZ_CP034234.1"/>
</dbReference>
<comment type="catalytic activity">
    <reaction evidence="1 16">
        <text>(R)-pantothenate + ATP = (R)-4'-phosphopantothenate + ADP + H(+)</text>
        <dbReference type="Rhea" id="RHEA:16373"/>
        <dbReference type="ChEBI" id="CHEBI:10986"/>
        <dbReference type="ChEBI" id="CHEBI:15378"/>
        <dbReference type="ChEBI" id="CHEBI:29032"/>
        <dbReference type="ChEBI" id="CHEBI:30616"/>
        <dbReference type="ChEBI" id="CHEBI:456216"/>
        <dbReference type="EC" id="2.7.1.33"/>
    </reaction>
</comment>
<organism evidence="17 18">
    <name type="scientific">Erysipelothrix piscisicarius</name>
    <dbReference type="NCBI Taxonomy" id="2485784"/>
    <lineage>
        <taxon>Bacteria</taxon>
        <taxon>Bacillati</taxon>
        <taxon>Bacillota</taxon>
        <taxon>Erysipelotrichia</taxon>
        <taxon>Erysipelotrichales</taxon>
        <taxon>Erysipelotrichaceae</taxon>
        <taxon>Erysipelothrix</taxon>
    </lineage>
</organism>
<keyword evidence="11 16" id="KW-0067">ATP-binding</keyword>
<keyword evidence="9 16" id="KW-0547">Nucleotide-binding</keyword>
<dbReference type="GO" id="GO:0046872">
    <property type="term" value="F:metal ion binding"/>
    <property type="evidence" value="ECO:0007669"/>
    <property type="project" value="UniProtKB-KW"/>
</dbReference>
<feature type="active site" description="Proton acceptor" evidence="16">
    <location>
        <position position="102"/>
    </location>
</feature>
<keyword evidence="8 16" id="KW-0808">Transferase</keyword>
<comment type="similarity">
    <text evidence="14 16">Belongs to the type III pantothenate kinase family.</text>
</comment>